<gene>
    <name evidence="1" type="ORF">HAX54_017549</name>
</gene>
<dbReference type="Proteomes" id="UP000823775">
    <property type="component" value="Unassembled WGS sequence"/>
</dbReference>
<evidence type="ECO:0000313" key="2">
    <source>
        <dbReference type="Proteomes" id="UP000823775"/>
    </source>
</evidence>
<reference evidence="1 2" key="1">
    <citation type="journal article" date="2021" name="BMC Genomics">
        <title>Datura genome reveals duplications of psychoactive alkaloid biosynthetic genes and high mutation rate following tissue culture.</title>
        <authorList>
            <person name="Rajewski A."/>
            <person name="Carter-House D."/>
            <person name="Stajich J."/>
            <person name="Litt A."/>
        </authorList>
    </citation>
    <scope>NUCLEOTIDE SEQUENCE [LARGE SCALE GENOMIC DNA]</scope>
    <source>
        <strain evidence="1">AR-01</strain>
    </source>
</reference>
<keyword evidence="2" id="KW-1185">Reference proteome</keyword>
<dbReference type="EMBL" id="JACEIK010002166">
    <property type="protein sequence ID" value="MCD9559548.1"/>
    <property type="molecule type" value="Genomic_DNA"/>
</dbReference>
<evidence type="ECO:0000313" key="1">
    <source>
        <dbReference type="EMBL" id="MCD9559548.1"/>
    </source>
</evidence>
<organism evidence="1 2">
    <name type="scientific">Datura stramonium</name>
    <name type="common">Jimsonweed</name>
    <name type="synonym">Common thornapple</name>
    <dbReference type="NCBI Taxonomy" id="4076"/>
    <lineage>
        <taxon>Eukaryota</taxon>
        <taxon>Viridiplantae</taxon>
        <taxon>Streptophyta</taxon>
        <taxon>Embryophyta</taxon>
        <taxon>Tracheophyta</taxon>
        <taxon>Spermatophyta</taxon>
        <taxon>Magnoliopsida</taxon>
        <taxon>eudicotyledons</taxon>
        <taxon>Gunneridae</taxon>
        <taxon>Pentapetalae</taxon>
        <taxon>asterids</taxon>
        <taxon>lamiids</taxon>
        <taxon>Solanales</taxon>
        <taxon>Solanaceae</taxon>
        <taxon>Solanoideae</taxon>
        <taxon>Datureae</taxon>
        <taxon>Datura</taxon>
    </lineage>
</organism>
<sequence>MDHYCGIMDPTVGMMAIQSAMAHYLWCHDKVPILSGERRDKGRATPNQPRTCHAKCHILVCLCVMSVSRQLLAAMGSVACPCECAHGASKKCACILAPFHVGLAPL</sequence>
<comment type="caution">
    <text evidence="1">The sequence shown here is derived from an EMBL/GenBank/DDBJ whole genome shotgun (WGS) entry which is preliminary data.</text>
</comment>
<proteinExistence type="predicted"/>
<name>A0ABS8UMY9_DATST</name>
<accession>A0ABS8UMY9</accession>
<protein>
    <submittedName>
        <fullName evidence="1">Uncharacterized protein</fullName>
    </submittedName>
</protein>